<organism evidence="1">
    <name type="scientific">marine sediment metagenome</name>
    <dbReference type="NCBI Taxonomy" id="412755"/>
    <lineage>
        <taxon>unclassified sequences</taxon>
        <taxon>metagenomes</taxon>
        <taxon>ecological metagenomes</taxon>
    </lineage>
</organism>
<dbReference type="EMBL" id="LAZR01000743">
    <property type="protein sequence ID" value="KKN58989.1"/>
    <property type="molecule type" value="Genomic_DNA"/>
</dbReference>
<dbReference type="AlphaFoldDB" id="A0A0F9RVZ7"/>
<name>A0A0F9RVZ7_9ZZZZ</name>
<protein>
    <submittedName>
        <fullName evidence="1">Uncharacterized protein</fullName>
    </submittedName>
</protein>
<gene>
    <name evidence="1" type="ORF">LCGC14_0546640</name>
</gene>
<proteinExistence type="predicted"/>
<accession>A0A0F9RVZ7</accession>
<evidence type="ECO:0000313" key="1">
    <source>
        <dbReference type="EMBL" id="KKN58989.1"/>
    </source>
</evidence>
<sequence>MEEKEKIVYCEYKEKCSLYKKKSILCVVKNIKMEVSELFEKPLKPECMLYEAKKYIDMKFKNINK</sequence>
<reference evidence="1" key="1">
    <citation type="journal article" date="2015" name="Nature">
        <title>Complex archaea that bridge the gap between prokaryotes and eukaryotes.</title>
        <authorList>
            <person name="Spang A."/>
            <person name="Saw J.H."/>
            <person name="Jorgensen S.L."/>
            <person name="Zaremba-Niedzwiedzka K."/>
            <person name="Martijn J."/>
            <person name="Lind A.E."/>
            <person name="van Eijk R."/>
            <person name="Schleper C."/>
            <person name="Guy L."/>
            <person name="Ettema T.J."/>
        </authorList>
    </citation>
    <scope>NUCLEOTIDE SEQUENCE</scope>
</reference>
<comment type="caution">
    <text evidence="1">The sequence shown here is derived from an EMBL/GenBank/DDBJ whole genome shotgun (WGS) entry which is preliminary data.</text>
</comment>